<gene>
    <name evidence="2" type="ORF">CAMP_LOCUS16467</name>
</gene>
<accession>A0A9P1IWZ2</accession>
<proteinExistence type="predicted"/>
<feature type="transmembrane region" description="Helical" evidence="1">
    <location>
        <begin position="155"/>
        <end position="175"/>
    </location>
</feature>
<keyword evidence="3" id="KW-1185">Reference proteome</keyword>
<evidence type="ECO:0000313" key="3">
    <source>
        <dbReference type="Proteomes" id="UP001152747"/>
    </source>
</evidence>
<dbReference type="Proteomes" id="UP001152747">
    <property type="component" value="Unassembled WGS sequence"/>
</dbReference>
<keyword evidence="1" id="KW-0472">Membrane</keyword>
<name>A0A9P1IWZ2_9PELO</name>
<keyword evidence="1" id="KW-0812">Transmembrane</keyword>
<evidence type="ECO:0000256" key="1">
    <source>
        <dbReference type="SAM" id="Phobius"/>
    </source>
</evidence>
<evidence type="ECO:0000313" key="2">
    <source>
        <dbReference type="EMBL" id="CAI5453830.1"/>
    </source>
</evidence>
<comment type="caution">
    <text evidence="2">The sequence shown here is derived from an EMBL/GenBank/DDBJ whole genome shotgun (WGS) entry which is preliminary data.</text>
</comment>
<dbReference type="EMBL" id="CANHGI010000005">
    <property type="protein sequence ID" value="CAI5453830.1"/>
    <property type="molecule type" value="Genomic_DNA"/>
</dbReference>
<organism evidence="2 3">
    <name type="scientific">Caenorhabditis angaria</name>
    <dbReference type="NCBI Taxonomy" id="860376"/>
    <lineage>
        <taxon>Eukaryota</taxon>
        <taxon>Metazoa</taxon>
        <taxon>Ecdysozoa</taxon>
        <taxon>Nematoda</taxon>
        <taxon>Chromadorea</taxon>
        <taxon>Rhabditida</taxon>
        <taxon>Rhabditina</taxon>
        <taxon>Rhabditomorpha</taxon>
        <taxon>Rhabditoidea</taxon>
        <taxon>Rhabditidae</taxon>
        <taxon>Peloderinae</taxon>
        <taxon>Caenorhabditis</taxon>
    </lineage>
</organism>
<protein>
    <submittedName>
        <fullName evidence="2">Uncharacterized protein</fullName>
    </submittedName>
</protein>
<dbReference type="AlphaFoldDB" id="A0A9P1IWZ2"/>
<sequence length="354" mass="40789">MIDQSKAGLVGFSKLVFVESTNHIWKDVDCYQNPFAFAKKYVGSKTMEKIQNSKKALKIWMVFINKFRSIYRKFGNSLKTCENIEDAVRMMLKKGNDIGFNLDIFEILKGFLPVLGFTKSNEALFSKNDLDQFYEKCPEFWLRQITKLEGEMKEIIIFSMLRILIFSIIATIQSIGNYKIDKKKRIFTGFVLHRVVKTGKISQVQTKENVVIGHDCGKESVKIGNCENQAEYKSEAAIFKDFSSISNKKRSSVRNPDDFDVVLEIDEGMKKEEPAKKRGKKIDAEFQAKSPLKPPPNPCAPQFAEFLVRSQKDPNLSENWKEKIRQVLADNFRLLEDSKTAKYQFEEAKKVCGY</sequence>
<keyword evidence="1" id="KW-1133">Transmembrane helix</keyword>
<reference evidence="2" key="1">
    <citation type="submission" date="2022-11" db="EMBL/GenBank/DDBJ databases">
        <authorList>
            <person name="Kikuchi T."/>
        </authorList>
    </citation>
    <scope>NUCLEOTIDE SEQUENCE</scope>
    <source>
        <strain evidence="2">PS1010</strain>
    </source>
</reference>